<evidence type="ECO:0000256" key="7">
    <source>
        <dbReference type="ARBA" id="ARBA00022848"/>
    </source>
</evidence>
<evidence type="ECO:0000256" key="3">
    <source>
        <dbReference type="ARBA" id="ARBA00022617"/>
    </source>
</evidence>
<keyword evidence="3 14" id="KW-0349">Heme</keyword>
<evidence type="ECO:0000256" key="11">
    <source>
        <dbReference type="ARBA" id="ARBA00023136"/>
    </source>
</evidence>
<keyword evidence="9" id="KW-1133">Transmembrane helix</keyword>
<keyword evidence="10 14" id="KW-0408">Iron</keyword>
<dbReference type="PANTHER" id="PTHR19359:SF150">
    <property type="entry name" value="CYTOCHROME B5"/>
    <property type="match status" value="1"/>
</dbReference>
<dbReference type="OrthoDB" id="260519at2759"/>
<dbReference type="PRINTS" id="PR00363">
    <property type="entry name" value="CYTOCHROMEB5"/>
</dbReference>
<evidence type="ECO:0000256" key="8">
    <source>
        <dbReference type="ARBA" id="ARBA00022982"/>
    </source>
</evidence>
<dbReference type="InterPro" id="IPR036400">
    <property type="entry name" value="Cyt_B5-like_heme/steroid_sf"/>
</dbReference>
<dbReference type="GO" id="GO:0046872">
    <property type="term" value="F:metal ion binding"/>
    <property type="evidence" value="ECO:0007669"/>
    <property type="project" value="UniProtKB-UniRule"/>
</dbReference>
<feature type="signal peptide" evidence="16">
    <location>
        <begin position="1"/>
        <end position="15"/>
    </location>
</feature>
<evidence type="ECO:0000256" key="12">
    <source>
        <dbReference type="ARBA" id="ARBA00037877"/>
    </source>
</evidence>
<reference evidence="18 19" key="1">
    <citation type="submission" date="2020-12" db="EMBL/GenBank/DDBJ databases">
        <title>Metabolic potential, ecology and presence of endohyphal bacteria is reflected in genomic diversity of Mucoromycotina.</title>
        <authorList>
            <person name="Muszewska A."/>
            <person name="Okrasinska A."/>
            <person name="Steczkiewicz K."/>
            <person name="Drgas O."/>
            <person name="Orlowska M."/>
            <person name="Perlinska-Lenart U."/>
            <person name="Aleksandrzak-Piekarczyk T."/>
            <person name="Szatraj K."/>
            <person name="Zielenkiewicz U."/>
            <person name="Pilsyk S."/>
            <person name="Malc E."/>
            <person name="Mieczkowski P."/>
            <person name="Kruszewska J.S."/>
            <person name="Biernat P."/>
            <person name="Pawlowska J."/>
        </authorList>
    </citation>
    <scope>NUCLEOTIDE SEQUENCE [LARGE SCALE GENOMIC DNA]</scope>
    <source>
        <strain evidence="18 19">CBS 142.35</strain>
    </source>
</reference>
<evidence type="ECO:0000313" key="18">
    <source>
        <dbReference type="EMBL" id="KAG2218549.1"/>
    </source>
</evidence>
<keyword evidence="5 14" id="KW-0479">Metal-binding</keyword>
<dbReference type="GO" id="GO:0005789">
    <property type="term" value="C:endoplasmic reticulum membrane"/>
    <property type="evidence" value="ECO:0007669"/>
    <property type="project" value="UniProtKB-SubCell"/>
</dbReference>
<evidence type="ECO:0000313" key="19">
    <source>
        <dbReference type="Proteomes" id="UP000646827"/>
    </source>
</evidence>
<dbReference type="PROSITE" id="PS00191">
    <property type="entry name" value="CYTOCHROME_B5_1"/>
    <property type="match status" value="1"/>
</dbReference>
<protein>
    <recommendedName>
        <fullName evidence="17">Cytochrome b5 heme-binding domain-containing protein</fullName>
    </recommendedName>
</protein>
<evidence type="ECO:0000256" key="6">
    <source>
        <dbReference type="ARBA" id="ARBA00022824"/>
    </source>
</evidence>
<evidence type="ECO:0000256" key="4">
    <source>
        <dbReference type="ARBA" id="ARBA00022692"/>
    </source>
</evidence>
<feature type="non-terminal residue" evidence="18">
    <location>
        <position position="1"/>
    </location>
</feature>
<keyword evidence="2" id="KW-0813">Transport</keyword>
<gene>
    <name evidence="18" type="ORF">INT45_006310</name>
</gene>
<dbReference type="AlphaFoldDB" id="A0A8H7RVH9"/>
<feature type="domain" description="Cytochrome b5 heme-binding" evidence="17">
    <location>
        <begin position="12"/>
        <end position="88"/>
    </location>
</feature>
<dbReference type="InterPro" id="IPR050668">
    <property type="entry name" value="Cytochrome_b5"/>
</dbReference>
<sequence length="132" mass="14881">FILHSFLFSFQLVIMDYEEISKHNKRNDLYVVVHNKVYDITAFLNEHPGGEDVLMDEGGRDATEAFEDIGHSDDARELLEKYYVGDLDPKVNIITFICVRETIKKPIPAAKPISSKDGKASTNTRYAATAAD</sequence>
<dbReference type="InterPro" id="IPR001199">
    <property type="entry name" value="Cyt_B5-like_heme/steroid-bd"/>
</dbReference>
<evidence type="ECO:0000256" key="16">
    <source>
        <dbReference type="SAM" id="SignalP"/>
    </source>
</evidence>
<keyword evidence="8" id="KW-0249">Electron transport</keyword>
<evidence type="ECO:0000256" key="10">
    <source>
        <dbReference type="ARBA" id="ARBA00023004"/>
    </source>
</evidence>
<dbReference type="Proteomes" id="UP000646827">
    <property type="component" value="Unassembled WGS sequence"/>
</dbReference>
<comment type="caution">
    <text evidence="18">The sequence shown here is derived from an EMBL/GenBank/DDBJ whole genome shotgun (WGS) entry which is preliminary data.</text>
</comment>
<feature type="chain" id="PRO_5034982620" description="Cytochrome b5 heme-binding domain-containing protein" evidence="16">
    <location>
        <begin position="16"/>
        <end position="132"/>
    </location>
</feature>
<dbReference type="InterPro" id="IPR018506">
    <property type="entry name" value="Cyt_B5_heme-BS"/>
</dbReference>
<dbReference type="PANTHER" id="PTHR19359">
    <property type="entry name" value="CYTOCHROME B5"/>
    <property type="match status" value="1"/>
</dbReference>
<dbReference type="Pfam" id="PF00173">
    <property type="entry name" value="Cyt-b5"/>
    <property type="match status" value="1"/>
</dbReference>
<evidence type="ECO:0000259" key="17">
    <source>
        <dbReference type="PROSITE" id="PS50255"/>
    </source>
</evidence>
<dbReference type="GO" id="GO:0020037">
    <property type="term" value="F:heme binding"/>
    <property type="evidence" value="ECO:0007669"/>
    <property type="project" value="UniProtKB-UniRule"/>
</dbReference>
<dbReference type="Gene3D" id="3.10.120.10">
    <property type="entry name" value="Cytochrome b5-like heme/steroid binding domain"/>
    <property type="match status" value="1"/>
</dbReference>
<evidence type="ECO:0000256" key="14">
    <source>
        <dbReference type="RuleBase" id="RU362121"/>
    </source>
</evidence>
<keyword evidence="11" id="KW-0472">Membrane</keyword>
<feature type="region of interest" description="Disordered" evidence="15">
    <location>
        <begin position="109"/>
        <end position="132"/>
    </location>
</feature>
<keyword evidence="4" id="KW-0812">Transmembrane</keyword>
<dbReference type="PROSITE" id="PS50255">
    <property type="entry name" value="CYTOCHROME_B5_2"/>
    <property type="match status" value="1"/>
</dbReference>
<dbReference type="FunFam" id="3.10.120.10:FF:000002">
    <property type="entry name" value="Cytochrome b5 type B"/>
    <property type="match status" value="1"/>
</dbReference>
<evidence type="ECO:0000256" key="1">
    <source>
        <dbReference type="ARBA" id="ARBA00004131"/>
    </source>
</evidence>
<accession>A0A8H7RVH9</accession>
<organism evidence="18 19">
    <name type="scientific">Circinella minor</name>
    <dbReference type="NCBI Taxonomy" id="1195481"/>
    <lineage>
        <taxon>Eukaryota</taxon>
        <taxon>Fungi</taxon>
        <taxon>Fungi incertae sedis</taxon>
        <taxon>Mucoromycota</taxon>
        <taxon>Mucoromycotina</taxon>
        <taxon>Mucoromycetes</taxon>
        <taxon>Mucorales</taxon>
        <taxon>Lichtheimiaceae</taxon>
        <taxon>Circinella</taxon>
    </lineage>
</organism>
<comment type="subcellular location">
    <subcellularLocation>
        <location evidence="1">Endoplasmic reticulum membrane</location>
        <topology evidence="1">Single-pass membrane protein</topology>
        <orientation evidence="1">Cytoplasmic side</orientation>
    </subcellularLocation>
    <subcellularLocation>
        <location evidence="12">Microsome membrane</location>
        <topology evidence="12">Single-pass membrane protein</topology>
        <orientation evidence="12">Cytoplasmic side</orientation>
    </subcellularLocation>
</comment>
<keyword evidence="7" id="KW-0492">Microsome</keyword>
<keyword evidence="19" id="KW-1185">Reference proteome</keyword>
<evidence type="ECO:0000256" key="15">
    <source>
        <dbReference type="SAM" id="MobiDB-lite"/>
    </source>
</evidence>
<keyword evidence="6" id="KW-0256">Endoplasmic reticulum</keyword>
<comment type="similarity">
    <text evidence="13 14">Belongs to the cytochrome b5 family.</text>
</comment>
<name>A0A8H7RVH9_9FUNG</name>
<dbReference type="EMBL" id="JAEPRB010000223">
    <property type="protein sequence ID" value="KAG2218549.1"/>
    <property type="molecule type" value="Genomic_DNA"/>
</dbReference>
<evidence type="ECO:0000256" key="9">
    <source>
        <dbReference type="ARBA" id="ARBA00022989"/>
    </source>
</evidence>
<evidence type="ECO:0000256" key="5">
    <source>
        <dbReference type="ARBA" id="ARBA00022723"/>
    </source>
</evidence>
<dbReference type="SMART" id="SM01117">
    <property type="entry name" value="Cyt-b5"/>
    <property type="match status" value="1"/>
</dbReference>
<keyword evidence="16" id="KW-0732">Signal</keyword>
<evidence type="ECO:0000256" key="13">
    <source>
        <dbReference type="ARBA" id="ARBA00038168"/>
    </source>
</evidence>
<proteinExistence type="inferred from homology"/>
<dbReference type="SUPFAM" id="SSF55856">
    <property type="entry name" value="Cytochrome b5-like heme/steroid binding domain"/>
    <property type="match status" value="1"/>
</dbReference>
<evidence type="ECO:0000256" key="2">
    <source>
        <dbReference type="ARBA" id="ARBA00022448"/>
    </source>
</evidence>